<sequence>MSHLLDEDFMNQLYDEDQEEGDEEDFEEDEDKEDITVLKRRKDQTKDELCQSKLNGGAGLTIEQAQPFYQRAFLSKFDGTTLSKIVYELEKAQQNGNELSANDIVKQIIEKYIGPPPITCETVVNWVVDELIKKRQDIIPLLTFEKNLLEEIEQARHNKENDFQKFYSNTRNELATKNPNKVLTIDKVNEFEQTLCAKTTIPSVKVRFGNSNIGGCEKLSEIISSSGEKRGLLTKFAQLIGTTKKFHVSIFSGTNFSVDVGGIIQSALGKTEAKIDIVKIFDFGLVSRDIISFLEKPFNIPDNEKEDILFYLYNQGYKINSEYSHNVS</sequence>
<proteinExistence type="predicted"/>
<feature type="region of interest" description="Disordered" evidence="1">
    <location>
        <begin position="1"/>
        <end position="37"/>
    </location>
</feature>
<comment type="caution">
    <text evidence="2">The sequence shown here is derived from an EMBL/GenBank/DDBJ whole genome shotgun (WGS) entry which is preliminary data.</text>
</comment>
<dbReference type="VEuPathDB" id="AmoebaDB:NF0105110"/>
<dbReference type="VEuPathDB" id="AmoebaDB:NfTy_075880"/>
<organism evidence="2 3">
    <name type="scientific">Naegleria fowleri</name>
    <name type="common">Brain eating amoeba</name>
    <dbReference type="NCBI Taxonomy" id="5763"/>
    <lineage>
        <taxon>Eukaryota</taxon>
        <taxon>Discoba</taxon>
        <taxon>Heterolobosea</taxon>
        <taxon>Tetramitia</taxon>
        <taxon>Eutetramitia</taxon>
        <taxon>Vahlkampfiidae</taxon>
        <taxon>Naegleria</taxon>
    </lineage>
</organism>
<keyword evidence="3" id="KW-1185">Reference proteome</keyword>
<dbReference type="Proteomes" id="UP000444721">
    <property type="component" value="Unassembled WGS sequence"/>
</dbReference>
<protein>
    <submittedName>
        <fullName evidence="2">Uncharacterized protein</fullName>
    </submittedName>
</protein>
<name>A0A6A5BKW9_NAEFO</name>
<gene>
    <name evidence="2" type="ORF">FDP41_006875</name>
</gene>
<evidence type="ECO:0000313" key="3">
    <source>
        <dbReference type="Proteomes" id="UP000444721"/>
    </source>
</evidence>
<dbReference type="VEuPathDB" id="AmoebaDB:FDP41_006875"/>
<accession>A0A6A5BKW9</accession>
<dbReference type="AlphaFoldDB" id="A0A6A5BKW9"/>
<dbReference type="VEuPathDB" id="AmoebaDB:NF0132260"/>
<reference evidence="2 3" key="1">
    <citation type="journal article" date="2019" name="Sci. Rep.">
        <title>Nanopore sequencing improves the draft genome of the human pathogenic amoeba Naegleria fowleri.</title>
        <authorList>
            <person name="Liechti N."/>
            <person name="Schurch N."/>
            <person name="Bruggmann R."/>
            <person name="Wittwer M."/>
        </authorList>
    </citation>
    <scope>NUCLEOTIDE SEQUENCE [LARGE SCALE GENOMIC DNA]</scope>
    <source>
        <strain evidence="2 3">ATCC 30894</strain>
    </source>
</reference>
<dbReference type="GeneID" id="68114093"/>
<feature type="compositionally biased region" description="Acidic residues" evidence="1">
    <location>
        <begin position="14"/>
        <end position="33"/>
    </location>
</feature>
<dbReference type="RefSeq" id="XP_044558978.1">
    <property type="nucleotide sequence ID" value="XM_044710557.1"/>
</dbReference>
<dbReference type="EMBL" id="VFQX01000053">
    <property type="protein sequence ID" value="KAF0974265.1"/>
    <property type="molecule type" value="Genomic_DNA"/>
</dbReference>
<evidence type="ECO:0000256" key="1">
    <source>
        <dbReference type="SAM" id="MobiDB-lite"/>
    </source>
</evidence>
<evidence type="ECO:0000313" key="2">
    <source>
        <dbReference type="EMBL" id="KAF0974265.1"/>
    </source>
</evidence>